<keyword evidence="3" id="KW-1003">Cell membrane</keyword>
<dbReference type="PATRIC" id="fig|937775.9.peg.1303"/>
<feature type="transmembrane region" description="Helical" evidence="7">
    <location>
        <begin position="349"/>
        <end position="370"/>
    </location>
</feature>
<feature type="transmembrane region" description="Helical" evidence="7">
    <location>
        <begin position="51"/>
        <end position="68"/>
    </location>
</feature>
<reference evidence="9 10" key="1">
    <citation type="submission" date="2011-10" db="EMBL/GenBank/DDBJ databases">
        <title>The Improved High-Quality Draft genome of Methanoplanus limicola DSM 2279.</title>
        <authorList>
            <consortium name="US DOE Joint Genome Institute (JGI-PGF)"/>
            <person name="Lucas S."/>
            <person name="Copeland A."/>
            <person name="Lapidus A."/>
            <person name="Glavina del Rio T."/>
            <person name="Dalin E."/>
            <person name="Tice H."/>
            <person name="Bruce D."/>
            <person name="Goodwin L."/>
            <person name="Pitluck S."/>
            <person name="Peters L."/>
            <person name="Mikhailova N."/>
            <person name="Lu M."/>
            <person name="Kyrpides N."/>
            <person name="Mavromatis K."/>
            <person name="Ivanova N."/>
            <person name="Markowitz V."/>
            <person name="Cheng J.-F."/>
            <person name="Hugenholtz P."/>
            <person name="Woyke T."/>
            <person name="Wu D."/>
            <person name="Wirth R."/>
            <person name="Brambilla E.-M."/>
            <person name="Klenk H.-P."/>
            <person name="Eisen J.A."/>
        </authorList>
    </citation>
    <scope>NUCLEOTIDE SEQUENCE [LARGE SCALE GENOMIC DNA]</scope>
    <source>
        <strain evidence="9 10">DSM 2279</strain>
    </source>
</reference>
<feature type="transmembrane region" description="Helical" evidence="7">
    <location>
        <begin position="88"/>
        <end position="118"/>
    </location>
</feature>
<gene>
    <name evidence="9" type="ORF">Metlim_1136</name>
</gene>
<dbReference type="PANTHER" id="PTHR43302">
    <property type="entry name" value="TRANSPORTER ARSB-RELATED"/>
    <property type="match status" value="1"/>
</dbReference>
<feature type="transmembrane region" description="Helical" evidence="7">
    <location>
        <begin position="218"/>
        <end position="239"/>
    </location>
</feature>
<dbReference type="Pfam" id="PF03600">
    <property type="entry name" value="CitMHS"/>
    <property type="match status" value="1"/>
</dbReference>
<sequence>MLILIAVRNSTGDKLGIKPGIWQIMLGGAVAVLITGQISPSEAAASINPDVMIFLFGMFVAGEAIHRSESLILISEKLFRRQMSMNVLIIMLIALTGLFSAILMNDTIAIIGTSFVLYLSRKYNIEPSMLLLTLAFSVTTGSVMSPVGNPQNLLIAVEGSLENPFLTFAEYLAVPSLISLILIFAVIRLLYPEEFMKCIIPIKSERPKLPGKNPLIRLTKISITLILAVILLKIGLVLFNTGITVPLTAVAVAAALPILIFSHERFRILRNIDWETLIFFAALFILMQSVWNTGIIQSSAECLPYSFTEPDIIFLLGLTVSQIISNVPFVALALPFFSGETATDAGLMALAAGSTLAGNLLIFGAASNIIIIQNAEKKGISLRFTDFAKAGIPLTLLQTIVYYIFFAVL</sequence>
<keyword evidence="2" id="KW-0813">Transport</keyword>
<evidence type="ECO:0000256" key="1">
    <source>
        <dbReference type="ARBA" id="ARBA00004651"/>
    </source>
</evidence>
<dbReference type="Proteomes" id="UP000005741">
    <property type="component" value="Chromosome"/>
</dbReference>
<dbReference type="HOGENOM" id="CLU_011920_3_0_2"/>
<dbReference type="GO" id="GO:0005886">
    <property type="term" value="C:plasma membrane"/>
    <property type="evidence" value="ECO:0007669"/>
    <property type="project" value="UniProtKB-SubCell"/>
</dbReference>
<keyword evidence="6 7" id="KW-0472">Membrane</keyword>
<dbReference type="GO" id="GO:0055085">
    <property type="term" value="P:transmembrane transport"/>
    <property type="evidence" value="ECO:0007669"/>
    <property type="project" value="InterPro"/>
</dbReference>
<dbReference type="InParanoid" id="H1Z0J0"/>
<keyword evidence="10" id="KW-1185">Reference proteome</keyword>
<dbReference type="STRING" id="937775.Metlim_1136"/>
<feature type="transmembrane region" description="Helical" evidence="7">
    <location>
        <begin position="312"/>
        <end position="337"/>
    </location>
</feature>
<feature type="transmembrane region" description="Helical" evidence="7">
    <location>
        <begin position="390"/>
        <end position="408"/>
    </location>
</feature>
<dbReference type="EMBL" id="CM001436">
    <property type="protein sequence ID" value="EHQ35247.1"/>
    <property type="molecule type" value="Genomic_DNA"/>
</dbReference>
<accession>H1Z0J0</accession>
<keyword evidence="4 7" id="KW-0812">Transmembrane</keyword>
<evidence type="ECO:0000256" key="4">
    <source>
        <dbReference type="ARBA" id="ARBA00022692"/>
    </source>
</evidence>
<feature type="domain" description="Citrate transporter-like" evidence="8">
    <location>
        <begin position="22"/>
        <end position="336"/>
    </location>
</feature>
<feature type="transmembrane region" description="Helical" evidence="7">
    <location>
        <begin position="274"/>
        <end position="292"/>
    </location>
</feature>
<evidence type="ECO:0000256" key="6">
    <source>
        <dbReference type="ARBA" id="ARBA00023136"/>
    </source>
</evidence>
<evidence type="ECO:0000256" key="5">
    <source>
        <dbReference type="ARBA" id="ARBA00022989"/>
    </source>
</evidence>
<evidence type="ECO:0000256" key="3">
    <source>
        <dbReference type="ARBA" id="ARBA00022475"/>
    </source>
</evidence>
<evidence type="ECO:0000313" key="10">
    <source>
        <dbReference type="Proteomes" id="UP000005741"/>
    </source>
</evidence>
<feature type="transmembrane region" description="Helical" evidence="7">
    <location>
        <begin position="168"/>
        <end position="191"/>
    </location>
</feature>
<feature type="transmembrane region" description="Helical" evidence="7">
    <location>
        <begin position="245"/>
        <end position="262"/>
    </location>
</feature>
<comment type="subcellular location">
    <subcellularLocation>
        <location evidence="1">Cell membrane</location>
        <topology evidence="1">Multi-pass membrane protein</topology>
    </subcellularLocation>
</comment>
<evidence type="ECO:0000256" key="7">
    <source>
        <dbReference type="SAM" id="Phobius"/>
    </source>
</evidence>
<evidence type="ECO:0000313" key="9">
    <source>
        <dbReference type="EMBL" id="EHQ35247.1"/>
    </source>
</evidence>
<feature type="transmembrane region" description="Helical" evidence="7">
    <location>
        <begin position="20"/>
        <end position="39"/>
    </location>
</feature>
<name>H1Z0J0_9EURY</name>
<dbReference type="AlphaFoldDB" id="H1Z0J0"/>
<proteinExistence type="predicted"/>
<protein>
    <submittedName>
        <fullName evidence="9">Transporter, YbiR family</fullName>
    </submittedName>
</protein>
<dbReference type="InterPro" id="IPR004680">
    <property type="entry name" value="Cit_transptr-like_dom"/>
</dbReference>
<evidence type="ECO:0000259" key="8">
    <source>
        <dbReference type="Pfam" id="PF03600"/>
    </source>
</evidence>
<keyword evidence="5 7" id="KW-1133">Transmembrane helix</keyword>
<organism evidence="9 10">
    <name type="scientific">Methanoplanus limicola DSM 2279</name>
    <dbReference type="NCBI Taxonomy" id="937775"/>
    <lineage>
        <taxon>Archaea</taxon>
        <taxon>Methanobacteriati</taxon>
        <taxon>Methanobacteriota</taxon>
        <taxon>Stenosarchaea group</taxon>
        <taxon>Methanomicrobia</taxon>
        <taxon>Methanomicrobiales</taxon>
        <taxon>Methanomicrobiaceae</taxon>
        <taxon>Methanoplanus</taxon>
    </lineage>
</organism>
<dbReference type="PANTHER" id="PTHR43302:SF5">
    <property type="entry name" value="TRANSPORTER ARSB-RELATED"/>
    <property type="match status" value="1"/>
</dbReference>
<evidence type="ECO:0000256" key="2">
    <source>
        <dbReference type="ARBA" id="ARBA00022448"/>
    </source>
</evidence>